<gene>
    <name evidence="6" type="ORF">C7I55_18475</name>
</gene>
<evidence type="ECO:0000259" key="4">
    <source>
        <dbReference type="Pfam" id="PF25917"/>
    </source>
</evidence>
<feature type="domain" description="Multidrug resistance protein MdtA-like barrel-sandwich hybrid" evidence="4">
    <location>
        <begin position="62"/>
        <end position="196"/>
    </location>
</feature>
<evidence type="ECO:0000313" key="7">
    <source>
        <dbReference type="Proteomes" id="UP000241167"/>
    </source>
</evidence>
<evidence type="ECO:0000259" key="5">
    <source>
        <dbReference type="Pfam" id="PF25954"/>
    </source>
</evidence>
<dbReference type="Gene3D" id="2.40.420.20">
    <property type="match status" value="1"/>
</dbReference>
<accession>A0A2P7QKD5</accession>
<proteinExistence type="inferred from homology"/>
<dbReference type="Pfam" id="PF25954">
    <property type="entry name" value="Beta-barrel_RND_2"/>
    <property type="match status" value="1"/>
</dbReference>
<dbReference type="PROSITE" id="PS51257">
    <property type="entry name" value="PROKAR_LIPOPROTEIN"/>
    <property type="match status" value="1"/>
</dbReference>
<feature type="domain" description="CusB-like beta-barrel" evidence="5">
    <location>
        <begin position="211"/>
        <end position="280"/>
    </location>
</feature>
<dbReference type="RefSeq" id="WP_106514495.1">
    <property type="nucleotide sequence ID" value="NZ_PXYI01000006.1"/>
</dbReference>
<feature type="compositionally biased region" description="Low complexity" evidence="3">
    <location>
        <begin position="395"/>
        <end position="404"/>
    </location>
</feature>
<dbReference type="GO" id="GO:1990281">
    <property type="term" value="C:efflux pump complex"/>
    <property type="evidence" value="ECO:0007669"/>
    <property type="project" value="TreeGrafter"/>
</dbReference>
<evidence type="ECO:0000256" key="3">
    <source>
        <dbReference type="SAM" id="MobiDB-lite"/>
    </source>
</evidence>
<dbReference type="AlphaFoldDB" id="A0A2P7QKD5"/>
<dbReference type="InterPro" id="IPR058792">
    <property type="entry name" value="Beta-barrel_RND_2"/>
</dbReference>
<dbReference type="Gene3D" id="2.40.50.100">
    <property type="match status" value="1"/>
</dbReference>
<dbReference type="EMBL" id="PXYI01000006">
    <property type="protein sequence ID" value="PSJ38426.1"/>
    <property type="molecule type" value="Genomic_DNA"/>
</dbReference>
<dbReference type="GO" id="GO:0015562">
    <property type="term" value="F:efflux transmembrane transporter activity"/>
    <property type="evidence" value="ECO:0007669"/>
    <property type="project" value="TreeGrafter"/>
</dbReference>
<dbReference type="InterPro" id="IPR058625">
    <property type="entry name" value="MdtA-like_BSH"/>
</dbReference>
<feature type="region of interest" description="Disordered" evidence="3">
    <location>
        <begin position="357"/>
        <end position="425"/>
    </location>
</feature>
<evidence type="ECO:0000256" key="1">
    <source>
        <dbReference type="ARBA" id="ARBA00009477"/>
    </source>
</evidence>
<feature type="compositionally biased region" description="Gly residues" evidence="3">
    <location>
        <begin position="405"/>
        <end position="425"/>
    </location>
</feature>
<organism evidence="6 7">
    <name type="scientific">Allosphingosinicella deserti</name>
    <dbReference type="NCBI Taxonomy" id="2116704"/>
    <lineage>
        <taxon>Bacteria</taxon>
        <taxon>Pseudomonadati</taxon>
        <taxon>Pseudomonadota</taxon>
        <taxon>Alphaproteobacteria</taxon>
        <taxon>Sphingomonadales</taxon>
        <taxon>Sphingomonadaceae</taxon>
        <taxon>Allosphingosinicella</taxon>
    </lineage>
</organism>
<dbReference type="PANTHER" id="PTHR30469">
    <property type="entry name" value="MULTIDRUG RESISTANCE PROTEIN MDTA"/>
    <property type="match status" value="1"/>
</dbReference>
<comment type="caution">
    <text evidence="6">The sequence shown here is derived from an EMBL/GenBank/DDBJ whole genome shotgun (WGS) entry which is preliminary data.</text>
</comment>
<sequence>MRREILRATAIAICLALAACGSDDDAAPKAESTLRDVSVTRIELRPLLGGITASGVLVAREEAAVGAEVGGYRVTQVLAEEGDFVRAGQPLVRMDPTLLQAQIAELQANLAQQRAQAAQAGREAARVAGLDREGVVATEQIEQRRTAATTAAAQVRAAQAQIAELRTRLGRLTINAPVSGRILERTVRPGDIAAVGGTPMFRIARSGLVELQADVPETELGTIRVGQPAQVELPSGETVTGNVRTLSAEVNGQSRLGAVLIALPARPVLRVGGFGRANFNGAISQTPALPEDALRFDAEGVSVMVLRAGNRAHRMPVRTGRRAGGWVEIVSGPPVGTIVLLGGGAFVLEGEQVRPVRGTARASTGGASAPSAPARPANAQNAPAATRGGGSALTPPQAGASGQSGQTGGPVAGAAGATGAGGAGR</sequence>
<dbReference type="PANTHER" id="PTHR30469:SF15">
    <property type="entry name" value="HLYD FAMILY OF SECRETION PROTEINS"/>
    <property type="match status" value="1"/>
</dbReference>
<dbReference type="Pfam" id="PF25917">
    <property type="entry name" value="BSH_RND"/>
    <property type="match status" value="1"/>
</dbReference>
<feature type="coiled-coil region" evidence="2">
    <location>
        <begin position="148"/>
        <end position="175"/>
    </location>
</feature>
<dbReference type="NCBIfam" id="TIGR01730">
    <property type="entry name" value="RND_mfp"/>
    <property type="match status" value="1"/>
</dbReference>
<reference evidence="6 7" key="1">
    <citation type="submission" date="2018-03" db="EMBL/GenBank/DDBJ databases">
        <title>The draft genome of Sphingosinicella sp. GL-C-18.</title>
        <authorList>
            <person name="Liu L."/>
            <person name="Li L."/>
            <person name="Liang L."/>
            <person name="Zhang X."/>
            <person name="Wang T."/>
        </authorList>
    </citation>
    <scope>NUCLEOTIDE SEQUENCE [LARGE SCALE GENOMIC DNA]</scope>
    <source>
        <strain evidence="6 7">GL-C-18</strain>
    </source>
</reference>
<protein>
    <submittedName>
        <fullName evidence="6">Efflux RND transporter periplasmic adaptor subunit</fullName>
    </submittedName>
</protein>
<feature type="compositionally biased region" description="Low complexity" evidence="3">
    <location>
        <begin position="357"/>
        <end position="386"/>
    </location>
</feature>
<name>A0A2P7QKD5_9SPHN</name>
<dbReference type="Gene3D" id="1.10.287.470">
    <property type="entry name" value="Helix hairpin bin"/>
    <property type="match status" value="1"/>
</dbReference>
<evidence type="ECO:0000313" key="6">
    <source>
        <dbReference type="EMBL" id="PSJ38426.1"/>
    </source>
</evidence>
<dbReference type="SUPFAM" id="SSF111369">
    <property type="entry name" value="HlyD-like secretion proteins"/>
    <property type="match status" value="1"/>
</dbReference>
<dbReference type="Gene3D" id="2.40.30.170">
    <property type="match status" value="1"/>
</dbReference>
<dbReference type="OrthoDB" id="7422354at2"/>
<evidence type="ECO:0000256" key="2">
    <source>
        <dbReference type="SAM" id="Coils"/>
    </source>
</evidence>
<dbReference type="InterPro" id="IPR006143">
    <property type="entry name" value="RND_pump_MFP"/>
</dbReference>
<dbReference type="Proteomes" id="UP000241167">
    <property type="component" value="Unassembled WGS sequence"/>
</dbReference>
<comment type="similarity">
    <text evidence="1">Belongs to the membrane fusion protein (MFP) (TC 8.A.1) family.</text>
</comment>
<keyword evidence="2" id="KW-0175">Coiled coil</keyword>
<keyword evidence="7" id="KW-1185">Reference proteome</keyword>